<dbReference type="InterPro" id="IPR008928">
    <property type="entry name" value="6-hairpin_glycosidase_sf"/>
</dbReference>
<dbReference type="GO" id="GO:0000224">
    <property type="term" value="F:peptide-N4-(N-acetyl-beta-glucosaminyl)asparagine amidase activity"/>
    <property type="evidence" value="ECO:0007669"/>
    <property type="project" value="TreeGrafter"/>
</dbReference>
<feature type="domain" description="Glycosyl hydrolase family 92" evidence="2">
    <location>
        <begin position="305"/>
        <end position="797"/>
    </location>
</feature>
<dbReference type="GO" id="GO:0030246">
    <property type="term" value="F:carbohydrate binding"/>
    <property type="evidence" value="ECO:0007669"/>
    <property type="project" value="InterPro"/>
</dbReference>
<feature type="chain" id="PRO_5006902330" evidence="1">
    <location>
        <begin position="25"/>
        <end position="824"/>
    </location>
</feature>
<dbReference type="InterPro" id="IPR014718">
    <property type="entry name" value="GH-type_carb-bd"/>
</dbReference>
<dbReference type="EMBL" id="LATX01001158">
    <property type="protein sequence ID" value="KTB43474.1"/>
    <property type="molecule type" value="Genomic_DNA"/>
</dbReference>
<dbReference type="InterPro" id="IPR012939">
    <property type="entry name" value="Glyco_hydro_92"/>
</dbReference>
<evidence type="ECO:0000256" key="1">
    <source>
        <dbReference type="SAM" id="SignalP"/>
    </source>
</evidence>
<name>A0A0W0G4J7_MONRR</name>
<dbReference type="PANTHER" id="PTHR12143">
    <property type="entry name" value="PEPTIDE N-GLYCANASE PNGASE -RELATED"/>
    <property type="match status" value="1"/>
</dbReference>
<feature type="signal peptide" evidence="1">
    <location>
        <begin position="1"/>
        <end position="24"/>
    </location>
</feature>
<keyword evidence="1" id="KW-0732">Signal</keyword>
<dbReference type="Pfam" id="PF17678">
    <property type="entry name" value="Glyco_hydro_92N"/>
    <property type="match status" value="1"/>
</dbReference>
<dbReference type="Gene3D" id="2.70.98.10">
    <property type="match status" value="1"/>
</dbReference>
<dbReference type="GO" id="GO:0005829">
    <property type="term" value="C:cytosol"/>
    <property type="evidence" value="ECO:0007669"/>
    <property type="project" value="TreeGrafter"/>
</dbReference>
<evidence type="ECO:0000259" key="3">
    <source>
        <dbReference type="Pfam" id="PF17678"/>
    </source>
</evidence>
<dbReference type="GO" id="GO:0005634">
    <property type="term" value="C:nucleus"/>
    <property type="evidence" value="ECO:0007669"/>
    <property type="project" value="TreeGrafter"/>
</dbReference>
<dbReference type="GO" id="GO:0006516">
    <property type="term" value="P:glycoprotein catabolic process"/>
    <property type="evidence" value="ECO:0007669"/>
    <property type="project" value="TreeGrafter"/>
</dbReference>
<reference evidence="4 5" key="1">
    <citation type="submission" date="2015-12" db="EMBL/GenBank/DDBJ databases">
        <title>Draft genome sequence of Moniliophthora roreri, the causal agent of frosty pod rot of cacao.</title>
        <authorList>
            <person name="Aime M.C."/>
            <person name="Diaz-Valderrama J.R."/>
            <person name="Kijpornyongpan T."/>
            <person name="Phillips-Mora W."/>
        </authorList>
    </citation>
    <scope>NUCLEOTIDE SEQUENCE [LARGE SCALE GENOMIC DNA]</scope>
    <source>
        <strain evidence="4 5">MCA 2952</strain>
    </source>
</reference>
<dbReference type="Gene3D" id="1.20.1050.60">
    <property type="entry name" value="alpha-1,2-mannosidase"/>
    <property type="match status" value="1"/>
</dbReference>
<proteinExistence type="predicted"/>
<dbReference type="PANTHER" id="PTHR12143:SF25">
    <property type="entry name" value="FAMILY PROTEIN, PUTATIVE (AFU_ORTHOLOGUE AFUA_1G10790)-RELATED"/>
    <property type="match status" value="1"/>
</dbReference>
<comment type="caution">
    <text evidence="4">The sequence shown here is derived from an EMBL/GenBank/DDBJ whole genome shotgun (WGS) entry which is preliminary data.</text>
</comment>
<dbReference type="Gene3D" id="3.30.2080.10">
    <property type="entry name" value="GH92 mannosidase domain"/>
    <property type="match status" value="1"/>
</dbReference>
<organism evidence="4 5">
    <name type="scientific">Moniliophthora roreri</name>
    <name type="common">Frosty pod rot fungus</name>
    <name type="synonym">Monilia roreri</name>
    <dbReference type="NCBI Taxonomy" id="221103"/>
    <lineage>
        <taxon>Eukaryota</taxon>
        <taxon>Fungi</taxon>
        <taxon>Dikarya</taxon>
        <taxon>Basidiomycota</taxon>
        <taxon>Agaricomycotina</taxon>
        <taxon>Agaricomycetes</taxon>
        <taxon>Agaricomycetidae</taxon>
        <taxon>Agaricales</taxon>
        <taxon>Marasmiineae</taxon>
        <taxon>Marasmiaceae</taxon>
        <taxon>Moniliophthora</taxon>
    </lineage>
</organism>
<dbReference type="Proteomes" id="UP000054988">
    <property type="component" value="Unassembled WGS sequence"/>
</dbReference>
<dbReference type="NCBIfam" id="TIGR01180">
    <property type="entry name" value="aman2_put"/>
    <property type="match status" value="1"/>
</dbReference>
<feature type="domain" description="Glycosyl hydrolase family 92 N-terminal" evidence="3">
    <location>
        <begin position="50"/>
        <end position="298"/>
    </location>
</feature>
<evidence type="ECO:0000313" key="5">
    <source>
        <dbReference type="Proteomes" id="UP000054988"/>
    </source>
</evidence>
<dbReference type="InterPro" id="IPR050883">
    <property type="entry name" value="PNGase"/>
</dbReference>
<gene>
    <name evidence="4" type="ORF">WG66_3951</name>
</gene>
<protein>
    <submittedName>
        <fullName evidence="4">Putative glycoside hydrolase family 92 protein</fullName>
    </submittedName>
</protein>
<dbReference type="Gene3D" id="1.20.1610.10">
    <property type="entry name" value="alpha-1,2-mannosidases domains"/>
    <property type="match status" value="1"/>
</dbReference>
<sequence length="824" mass="90899">MVPRLPSKGSVLLSSLFLTYGVNAQPSPDVQSRISAAIKNAGSNPDYTTFVNPFIGTDNFGNVCPGASVPFGMVKFSTDFTGYAPAGYVADPTQKIRGISPLHDSGIGPSSGSYGNFEVMPMTCDSFNNCPTSLNDRQRLRQLNTDDAYPGYFAQTIDNGIKIEATSTRRAGIERFTFPNASKPYFVIDMTNDLGNTFSGGSLRIDPHKGRINVGGLFATSFGPQDDRNRYAAFACYDVLDGGKLQLDEYGVWNASGKFQNETAIDVPQKGFGDGFEAGALISYKGTPQNITWRVGVSFVSAERACANLDSEVGSSSFKDIVSKSKALWNDKLRKIELDIPNTPENVVEMFYSSLYRSNLTPNNATDEAQGTYSAGYANTTHPYYDSLYCSWDTYRTFFPLLSLTSPVEFAQIVDAYLDGWRTEGWMPECRANNLPGWSQGGSSADNIVSHFALAYHNEAQRLGINLDELYSALLADGDENPPNWYTVGRQINVYKQYGYVPYDSQDPSAGIRTREASRTPEYAFEDFGIRQVALLLGKAEDEARYANRSLNYRNVWDPSVQSDGYQGFMQKRYRDGRFQYTDPVWCSPRDTGSRSCSLQNDNDSGFYESSSWEYSFMAQQDVAGLITLMGGPEMFVKRLDHLFEGGYYLPGNEPSFHTPAQYHYANQPTKSVDRVRDVVFSNFDITPGGIPGNDDQGAMASLLIWHLLGLYPIPSTTQILVISPFIPKYTIHNDYLGKSTTVTVKGYDRNSVQKSIPQGAAAYVKSVTINGKPSFSRCHIDFYDVFRVGGDVVIEVTANKAEANDCLGAIPDSLSTGGFAKAR</sequence>
<dbReference type="SUPFAM" id="SSF48208">
    <property type="entry name" value="Six-hairpin glycosidases"/>
    <property type="match status" value="1"/>
</dbReference>
<dbReference type="InterPro" id="IPR041371">
    <property type="entry name" value="GH92_N"/>
</dbReference>
<evidence type="ECO:0000259" key="2">
    <source>
        <dbReference type="Pfam" id="PF07971"/>
    </source>
</evidence>
<evidence type="ECO:0000313" key="4">
    <source>
        <dbReference type="EMBL" id="KTB43474.1"/>
    </source>
</evidence>
<dbReference type="GO" id="GO:0005975">
    <property type="term" value="P:carbohydrate metabolic process"/>
    <property type="evidence" value="ECO:0007669"/>
    <property type="project" value="InterPro"/>
</dbReference>
<keyword evidence="4" id="KW-0378">Hydrolase</keyword>
<dbReference type="Pfam" id="PF07971">
    <property type="entry name" value="Glyco_hydro_92"/>
    <property type="match status" value="1"/>
</dbReference>
<accession>A0A0W0G4J7</accession>
<dbReference type="AlphaFoldDB" id="A0A0W0G4J7"/>
<dbReference type="InterPro" id="IPR005887">
    <property type="entry name" value="GH92_a_mannosidase_put"/>
</dbReference>
<dbReference type="eggNOG" id="ENOG502QR5Q">
    <property type="taxonomic scope" value="Eukaryota"/>
</dbReference>